<gene>
    <name evidence="8 10" type="primary">tilS</name>
    <name evidence="10" type="ORF">CR205_19550</name>
</gene>
<dbReference type="EMBL" id="PDOF01000005">
    <property type="protein sequence ID" value="PYZ95415.1"/>
    <property type="molecule type" value="Genomic_DNA"/>
</dbReference>
<dbReference type="Pfam" id="PF09179">
    <property type="entry name" value="TilS"/>
    <property type="match status" value="1"/>
</dbReference>
<dbReference type="InterPro" id="IPR015262">
    <property type="entry name" value="tRNA_Ile_lys_synt_subst-bd"/>
</dbReference>
<dbReference type="SMART" id="SM00977">
    <property type="entry name" value="TilS_C"/>
    <property type="match status" value="1"/>
</dbReference>
<dbReference type="RefSeq" id="WP_110521844.1">
    <property type="nucleotide sequence ID" value="NZ_PDOF01000005.1"/>
</dbReference>
<evidence type="ECO:0000259" key="9">
    <source>
        <dbReference type="SMART" id="SM00977"/>
    </source>
</evidence>
<evidence type="ECO:0000256" key="1">
    <source>
        <dbReference type="ARBA" id="ARBA00004496"/>
    </source>
</evidence>
<comment type="function">
    <text evidence="8">Ligates lysine onto the cytidine present at position 34 of the AUA codon-specific tRNA(Ile) that contains the anticodon CAU, in an ATP-dependent manner. Cytidine is converted to lysidine, thus changing the amino acid specificity of the tRNA from methionine to isoleucine.</text>
</comment>
<dbReference type="Gene3D" id="3.30.465.60">
    <property type="match status" value="1"/>
</dbReference>
<comment type="domain">
    <text evidence="8">The N-terminal region contains the highly conserved SGGXDS motif, predicted to be a P-loop motif involved in ATP binding.</text>
</comment>
<dbReference type="GO" id="GO:0005524">
    <property type="term" value="F:ATP binding"/>
    <property type="evidence" value="ECO:0007669"/>
    <property type="project" value="UniProtKB-UniRule"/>
</dbReference>
<evidence type="ECO:0000256" key="6">
    <source>
        <dbReference type="ARBA" id="ARBA00022840"/>
    </source>
</evidence>
<dbReference type="InterPro" id="IPR012796">
    <property type="entry name" value="Lysidine-tRNA-synth_C"/>
</dbReference>
<keyword evidence="11" id="KW-1185">Reference proteome</keyword>
<comment type="subcellular location">
    <subcellularLocation>
        <location evidence="1 8">Cytoplasm</location>
    </subcellularLocation>
</comment>
<dbReference type="OrthoDB" id="9807403at2"/>
<dbReference type="SUPFAM" id="SSF56037">
    <property type="entry name" value="PheT/TilS domain"/>
    <property type="match status" value="1"/>
</dbReference>
<comment type="caution">
    <text evidence="10">The sequence shown here is derived from an EMBL/GenBank/DDBJ whole genome shotgun (WGS) entry which is preliminary data.</text>
</comment>
<dbReference type="AlphaFoldDB" id="A0A2W0HDN8"/>
<dbReference type="PANTHER" id="PTHR43033:SF1">
    <property type="entry name" value="TRNA(ILE)-LYSIDINE SYNTHASE-RELATED"/>
    <property type="match status" value="1"/>
</dbReference>
<dbReference type="Pfam" id="PF11734">
    <property type="entry name" value="TilS_C"/>
    <property type="match status" value="1"/>
</dbReference>
<keyword evidence="3 8" id="KW-0436">Ligase</keyword>
<dbReference type="EC" id="6.3.4.19" evidence="8"/>
<dbReference type="CDD" id="cd01992">
    <property type="entry name" value="TilS_N"/>
    <property type="match status" value="1"/>
</dbReference>
<evidence type="ECO:0000313" key="10">
    <source>
        <dbReference type="EMBL" id="PYZ95415.1"/>
    </source>
</evidence>
<dbReference type="InterPro" id="IPR011063">
    <property type="entry name" value="TilS/TtcA_N"/>
</dbReference>
<keyword evidence="5 8" id="KW-0547">Nucleotide-binding</keyword>
<accession>A0A2W0HDN8</accession>
<organism evidence="10 11">
    <name type="scientific">Alteribacter lacisalsi</name>
    <dbReference type="NCBI Taxonomy" id="2045244"/>
    <lineage>
        <taxon>Bacteria</taxon>
        <taxon>Bacillati</taxon>
        <taxon>Bacillota</taxon>
        <taxon>Bacilli</taxon>
        <taxon>Bacillales</taxon>
        <taxon>Bacillaceae</taxon>
        <taxon>Alteribacter</taxon>
    </lineage>
</organism>
<dbReference type="HAMAP" id="MF_01161">
    <property type="entry name" value="tRNA_Ile_lys_synt"/>
    <property type="match status" value="1"/>
</dbReference>
<evidence type="ECO:0000256" key="4">
    <source>
        <dbReference type="ARBA" id="ARBA00022694"/>
    </source>
</evidence>
<evidence type="ECO:0000256" key="8">
    <source>
        <dbReference type="HAMAP-Rule" id="MF_01161"/>
    </source>
</evidence>
<sequence>MKRTVDLFIEKHALLKQGAVVLAAVSGGVDSAAMLHYLAERKEDLNLRLYVLHVDHGLRGEESAEDLAFVRALSIKYGVPCLTAQPDVKKEAGEKGLSIQEAARNCRYRFFSEMMHAYKGDYLVTAHHGDDQVETMIMRQVRGAAGGLRGIPVIRRFAEGQLVRPFLCTDKQSLIRYCTEEGLTYREDPSNSKDAYTRNRFRKEVLPFLKKENPKVHERFQQQSEWLTEDEAFLDALAEKALEKAVKDWTHEAVTLSVPAFLDVPIPLQRRAFHLILNYLFRNTLKAPVMSVHMNAFADLLRQPHPSGHLDLPGAVFVRRSYDACVISSQKKPDEDKRDSWQLPEAGMLVFKEGKITVERPHKYSRTETASLWHFEGDRDQLQTPLRVRFRKAGDRFVPLGMNGSKKVKDLLIDKKIPKDLRDRWPVITDADDRILWLPGLARAACACLTEITEDVLVMDFEPGDTGFKMSVKGH</sequence>
<feature type="binding site" evidence="8">
    <location>
        <begin position="26"/>
        <end position="31"/>
    </location>
    <ligand>
        <name>ATP</name>
        <dbReference type="ChEBI" id="CHEBI:30616"/>
    </ligand>
</feature>
<dbReference type="Pfam" id="PF01171">
    <property type="entry name" value="ATP_bind_3"/>
    <property type="match status" value="1"/>
</dbReference>
<name>A0A2W0HDN8_9BACI</name>
<dbReference type="InterPro" id="IPR012795">
    <property type="entry name" value="tRNA_Ile_lys_synt_N"/>
</dbReference>
<keyword evidence="6 8" id="KW-0067">ATP-binding</keyword>
<dbReference type="SUPFAM" id="SSF82829">
    <property type="entry name" value="MesJ substrate recognition domain-like"/>
    <property type="match status" value="1"/>
</dbReference>
<dbReference type="InterPro" id="IPR014729">
    <property type="entry name" value="Rossmann-like_a/b/a_fold"/>
</dbReference>
<dbReference type="PANTHER" id="PTHR43033">
    <property type="entry name" value="TRNA(ILE)-LYSIDINE SYNTHASE-RELATED"/>
    <property type="match status" value="1"/>
</dbReference>
<dbReference type="SUPFAM" id="SSF52402">
    <property type="entry name" value="Adenine nucleotide alpha hydrolases-like"/>
    <property type="match status" value="1"/>
</dbReference>
<evidence type="ECO:0000256" key="2">
    <source>
        <dbReference type="ARBA" id="ARBA00022490"/>
    </source>
</evidence>
<keyword evidence="4 8" id="KW-0819">tRNA processing</keyword>
<dbReference type="GO" id="GO:0006400">
    <property type="term" value="P:tRNA modification"/>
    <property type="evidence" value="ECO:0007669"/>
    <property type="project" value="UniProtKB-UniRule"/>
</dbReference>
<evidence type="ECO:0000256" key="7">
    <source>
        <dbReference type="ARBA" id="ARBA00048539"/>
    </source>
</evidence>
<dbReference type="InterPro" id="IPR012094">
    <property type="entry name" value="tRNA_Ile_lys_synt"/>
</dbReference>
<evidence type="ECO:0000256" key="3">
    <source>
        <dbReference type="ARBA" id="ARBA00022598"/>
    </source>
</evidence>
<dbReference type="GO" id="GO:0032267">
    <property type="term" value="F:tRNA(Ile)-lysidine synthase activity"/>
    <property type="evidence" value="ECO:0007669"/>
    <property type="project" value="UniProtKB-EC"/>
</dbReference>
<reference evidence="10 11" key="1">
    <citation type="submission" date="2017-10" db="EMBL/GenBank/DDBJ databases">
        <title>Bacillus sp. nov., a halophilic bacterium isolated from a Yangshapao Lake.</title>
        <authorList>
            <person name="Wang H."/>
        </authorList>
    </citation>
    <scope>NUCLEOTIDE SEQUENCE [LARGE SCALE GENOMIC DNA]</scope>
    <source>
        <strain evidence="10 11">YSP-3</strain>
    </source>
</reference>
<feature type="domain" description="Lysidine-tRNA(Ile) synthetase C-terminal" evidence="9">
    <location>
        <begin position="386"/>
        <end position="458"/>
    </location>
</feature>
<protein>
    <recommendedName>
        <fullName evidence="8">tRNA(Ile)-lysidine synthase</fullName>
        <ecNumber evidence="8">6.3.4.19</ecNumber>
    </recommendedName>
    <alternativeName>
        <fullName evidence="8">tRNA(Ile)-2-lysyl-cytidine synthase</fullName>
    </alternativeName>
    <alternativeName>
        <fullName evidence="8">tRNA(Ile)-lysidine synthetase</fullName>
    </alternativeName>
</protein>
<evidence type="ECO:0000256" key="5">
    <source>
        <dbReference type="ARBA" id="ARBA00022741"/>
    </source>
</evidence>
<comment type="catalytic activity">
    <reaction evidence="7 8">
        <text>cytidine(34) in tRNA(Ile2) + L-lysine + ATP = lysidine(34) in tRNA(Ile2) + AMP + diphosphate + H(+)</text>
        <dbReference type="Rhea" id="RHEA:43744"/>
        <dbReference type="Rhea" id="RHEA-COMP:10625"/>
        <dbReference type="Rhea" id="RHEA-COMP:10670"/>
        <dbReference type="ChEBI" id="CHEBI:15378"/>
        <dbReference type="ChEBI" id="CHEBI:30616"/>
        <dbReference type="ChEBI" id="CHEBI:32551"/>
        <dbReference type="ChEBI" id="CHEBI:33019"/>
        <dbReference type="ChEBI" id="CHEBI:82748"/>
        <dbReference type="ChEBI" id="CHEBI:83665"/>
        <dbReference type="ChEBI" id="CHEBI:456215"/>
        <dbReference type="EC" id="6.3.4.19"/>
    </reaction>
</comment>
<dbReference type="Proteomes" id="UP000248066">
    <property type="component" value="Unassembled WGS sequence"/>
</dbReference>
<evidence type="ECO:0000313" key="11">
    <source>
        <dbReference type="Proteomes" id="UP000248066"/>
    </source>
</evidence>
<dbReference type="GO" id="GO:0005737">
    <property type="term" value="C:cytoplasm"/>
    <property type="evidence" value="ECO:0007669"/>
    <property type="project" value="UniProtKB-SubCell"/>
</dbReference>
<dbReference type="NCBIfam" id="TIGR02433">
    <property type="entry name" value="lysidine_TilS_C"/>
    <property type="match status" value="1"/>
</dbReference>
<keyword evidence="2 8" id="KW-0963">Cytoplasm</keyword>
<dbReference type="Gene3D" id="3.40.50.620">
    <property type="entry name" value="HUPs"/>
    <property type="match status" value="1"/>
</dbReference>
<comment type="similarity">
    <text evidence="8">Belongs to the tRNA(Ile)-lysidine synthase family.</text>
</comment>
<proteinExistence type="inferred from homology"/>
<dbReference type="NCBIfam" id="TIGR02432">
    <property type="entry name" value="lysidine_TilS_N"/>
    <property type="match status" value="1"/>
</dbReference>